<evidence type="ECO:0000313" key="5">
    <source>
        <dbReference type="Proteomes" id="UP000283387"/>
    </source>
</evidence>
<dbReference type="InterPro" id="IPR004606">
    <property type="entry name" value="Mop_domain"/>
</dbReference>
<dbReference type="PANTHER" id="PTHR30432:SF1">
    <property type="entry name" value="DNA-BINDING TRANSCRIPTIONAL DUAL REGULATOR MODE"/>
    <property type="match status" value="1"/>
</dbReference>
<dbReference type="AlphaFoldDB" id="A0A419W5E8"/>
<keyword evidence="5" id="KW-1185">Reference proteome</keyword>
<dbReference type="Proteomes" id="UP000283387">
    <property type="component" value="Unassembled WGS sequence"/>
</dbReference>
<feature type="domain" description="Mop" evidence="3">
    <location>
        <begin position="72"/>
        <end position="138"/>
    </location>
</feature>
<evidence type="ECO:0000313" key="4">
    <source>
        <dbReference type="EMBL" id="RKD90674.1"/>
    </source>
</evidence>
<dbReference type="InterPro" id="IPR008995">
    <property type="entry name" value="Mo/tungstate-bd_C_term_dom"/>
</dbReference>
<dbReference type="OrthoDB" id="122515at2"/>
<sequence length="139" mass="14402">MKISSQNQLKGVIVAITEGMVNSEVDIELDNGMFIAAVITNSAVESLGLERDAAAFAFMKASNVMIGIGDFQVSARNVLPGKISAIKDGIVNSQVELDLGGGVKLTSVITKSSVDHLELAVGKEVSAIIKASSVVLGVE</sequence>
<protein>
    <submittedName>
        <fullName evidence="4">Molybdate transport system regulatory protein</fullName>
    </submittedName>
</protein>
<dbReference type="RefSeq" id="WP_120272059.1">
    <property type="nucleotide sequence ID" value="NZ_RAPN01000001.1"/>
</dbReference>
<dbReference type="GO" id="GO:0015689">
    <property type="term" value="P:molybdate ion transport"/>
    <property type="evidence" value="ECO:0007669"/>
    <property type="project" value="InterPro"/>
</dbReference>
<proteinExistence type="predicted"/>
<evidence type="ECO:0000256" key="1">
    <source>
        <dbReference type="ARBA" id="ARBA00022505"/>
    </source>
</evidence>
<feature type="domain" description="Mop" evidence="3">
    <location>
        <begin position="2"/>
        <end position="68"/>
    </location>
</feature>
<reference evidence="4 5" key="1">
    <citation type="submission" date="2018-09" db="EMBL/GenBank/DDBJ databases">
        <title>Genomic Encyclopedia of Archaeal and Bacterial Type Strains, Phase II (KMG-II): from individual species to whole genera.</title>
        <authorList>
            <person name="Goeker M."/>
        </authorList>
    </citation>
    <scope>NUCLEOTIDE SEQUENCE [LARGE SCALE GENOMIC DNA]</scope>
    <source>
        <strain evidence="4 5">DSM 27148</strain>
    </source>
</reference>
<dbReference type="Gene3D" id="2.40.50.100">
    <property type="match status" value="2"/>
</dbReference>
<dbReference type="InterPro" id="IPR005116">
    <property type="entry name" value="Transp-assoc_OB_typ1"/>
</dbReference>
<dbReference type="NCBIfam" id="TIGR00638">
    <property type="entry name" value="Mop"/>
    <property type="match status" value="2"/>
</dbReference>
<dbReference type="PROSITE" id="PS51866">
    <property type="entry name" value="MOP"/>
    <property type="match status" value="2"/>
</dbReference>
<evidence type="ECO:0000259" key="3">
    <source>
        <dbReference type="PROSITE" id="PS51866"/>
    </source>
</evidence>
<organism evidence="4 5">
    <name type="scientific">Mangrovibacterium diazotrophicum</name>
    <dbReference type="NCBI Taxonomy" id="1261403"/>
    <lineage>
        <taxon>Bacteria</taxon>
        <taxon>Pseudomonadati</taxon>
        <taxon>Bacteroidota</taxon>
        <taxon>Bacteroidia</taxon>
        <taxon>Marinilabiliales</taxon>
        <taxon>Prolixibacteraceae</taxon>
        <taxon>Mangrovibacterium</taxon>
    </lineage>
</organism>
<dbReference type="EMBL" id="RAPN01000001">
    <property type="protein sequence ID" value="RKD90674.1"/>
    <property type="molecule type" value="Genomic_DNA"/>
</dbReference>
<gene>
    <name evidence="4" type="ORF">BC643_1015</name>
</gene>
<comment type="caution">
    <text evidence="4">The sequence shown here is derived from an EMBL/GenBank/DDBJ whole genome shotgun (WGS) entry which is preliminary data.</text>
</comment>
<dbReference type="InterPro" id="IPR051815">
    <property type="entry name" value="Molybdate_resp_trans_reg"/>
</dbReference>
<accession>A0A419W5E8</accession>
<keyword evidence="1 2" id="KW-0500">Molybdenum</keyword>
<name>A0A419W5E8_9BACT</name>
<evidence type="ECO:0000256" key="2">
    <source>
        <dbReference type="PROSITE-ProRule" id="PRU01213"/>
    </source>
</evidence>
<dbReference type="Pfam" id="PF03459">
    <property type="entry name" value="TOBE"/>
    <property type="match status" value="2"/>
</dbReference>
<dbReference type="SUPFAM" id="SSF50331">
    <property type="entry name" value="MOP-like"/>
    <property type="match status" value="2"/>
</dbReference>
<dbReference type="PANTHER" id="PTHR30432">
    <property type="entry name" value="TRANSCRIPTIONAL REGULATOR MODE"/>
    <property type="match status" value="1"/>
</dbReference>